<dbReference type="OrthoDB" id="3103at10239"/>
<dbReference type="Proteomes" id="UP000202923">
    <property type="component" value="Genome"/>
</dbReference>
<protein>
    <submittedName>
        <fullName evidence="1">Uncharacterized protein</fullName>
    </submittedName>
</protein>
<evidence type="ECO:0000313" key="2">
    <source>
        <dbReference type="Proteomes" id="UP000202923"/>
    </source>
</evidence>
<evidence type="ECO:0000313" key="1">
    <source>
        <dbReference type="EMBL" id="ANZ49394.1"/>
    </source>
</evidence>
<dbReference type="GeneID" id="29061886"/>
<gene>
    <name evidence="1" type="ORF">KWAN_42</name>
</gene>
<organism evidence="1 2">
    <name type="scientific">Erwinia phage vB_EamM_Kwan</name>
    <dbReference type="NCBI Taxonomy" id="1883374"/>
    <lineage>
        <taxon>Viruses</taxon>
        <taxon>Duplodnaviria</taxon>
        <taxon>Heunggongvirae</taxon>
        <taxon>Uroviricota</taxon>
        <taxon>Caudoviricetes</taxon>
        <taxon>Chimalliviridae</taxon>
        <taxon>Wellingtonvirus</taxon>
        <taxon>Wellingtonvirus wellington</taxon>
    </lineage>
</organism>
<accession>A0A1B2IDV0</accession>
<dbReference type="EMBL" id="KX397369">
    <property type="protein sequence ID" value="ANZ49394.1"/>
    <property type="molecule type" value="Genomic_DNA"/>
</dbReference>
<dbReference type="RefSeq" id="YP_009278647.1">
    <property type="nucleotide sequence ID" value="NC_031010.1"/>
</dbReference>
<sequence length="537" mass="60763">MKIKKVKDEITISRNGQTLTFDGLPAINRKRNTIQTDLSRDDLLFLELERYWSTLPAKSLDELWEAYEMVQDLTAVDSSVLEEHLPKVIRVIDRLHPPEVFKQLYPMNKVWIPEKLQENFDGLPPNYPEAMTYIRPEYYELLIETLAIKPFLPVFNLLGAYIGGKGLSQDTKRKVVLSMVRCFSVISDTAVARSPAIDKLRVFLNCLVEKFQRESNKGMGGTSLSVLASVRGYGSDMLEEYLLAYTVVYVLGLHPVGADFATADLNDNNTISQIFYAIRSEVDGGFASKISGQSVILKQHPSNTVFNGEKGKTNAIDLVQARSPAPVKEFVRTAVGFKDYRRFIKTLNIDIAPATVKTLIDSILVNHTGPIYELHEWLVAAALHSKAHRQTYKDIEVEFKYGMGIAQAVYLHYGMYEVAALLSCQMLPGNVSGHPIYAIEPDIKIKMDRYYPHDYRTVKGGGSNESPARESLRLLLDQHIAPYYFNFNCTEEARVHLKSDSTTVERMRLGGRIQTQLAEFLTIQARRKLDEVAFFVS</sequence>
<reference evidence="1 2" key="1">
    <citation type="submission" date="2016-06" db="EMBL/GenBank/DDBJ databases">
        <authorList>
            <person name="Kjaerup R.B."/>
            <person name="Dalgaard T.S."/>
            <person name="Juul-Madsen H.R."/>
        </authorList>
    </citation>
    <scope>NUCLEOTIDE SEQUENCE [LARGE SCALE GENOMIC DNA]</scope>
</reference>
<name>A0A1B2IDV0_9CAUD</name>
<proteinExistence type="predicted"/>
<dbReference type="KEGG" id="vg:29061886"/>